<evidence type="ECO:0000313" key="2">
    <source>
        <dbReference type="Proteomes" id="UP000292302"/>
    </source>
</evidence>
<dbReference type="Proteomes" id="UP000292302">
    <property type="component" value="Unassembled WGS sequence"/>
</dbReference>
<name>A0A4Q9QGI3_9GAMM</name>
<comment type="caution">
    <text evidence="1">The sequence shown here is derived from an EMBL/GenBank/DDBJ whole genome shotgun (WGS) entry which is preliminary data.</text>
</comment>
<sequence>MSCRTPSPVRTQPLSPAIGADTVAARWHADGGGLRSRVHRLVRCGRLLVDGGCRRST</sequence>
<gene>
    <name evidence="1" type="ORF">DNK06_23270</name>
</gene>
<dbReference type="AlphaFoldDB" id="A0A4Q9QGI3"/>
<keyword evidence="2" id="KW-1185">Reference proteome</keyword>
<organism evidence="1 2">
    <name type="scientific">Phytopseudomonas daroniae</name>
    <dbReference type="NCBI Taxonomy" id="2487519"/>
    <lineage>
        <taxon>Bacteria</taxon>
        <taxon>Pseudomonadati</taxon>
        <taxon>Pseudomonadota</taxon>
        <taxon>Gammaproteobacteria</taxon>
        <taxon>Pseudomonadales</taxon>
        <taxon>Pseudomonadaceae</taxon>
        <taxon>Phytopseudomonas</taxon>
    </lineage>
</organism>
<accession>A0A4Q9QGI3</accession>
<proteinExistence type="predicted"/>
<evidence type="ECO:0000313" key="1">
    <source>
        <dbReference type="EMBL" id="TBU71825.1"/>
    </source>
</evidence>
<protein>
    <submittedName>
        <fullName evidence="1">Uncharacterized protein</fullName>
    </submittedName>
</protein>
<dbReference type="EMBL" id="QJUI01000031">
    <property type="protein sequence ID" value="TBU71825.1"/>
    <property type="molecule type" value="Genomic_DNA"/>
</dbReference>
<reference evidence="1 2" key="1">
    <citation type="submission" date="2018-06" db="EMBL/GenBank/DDBJ databases">
        <title>Three novel Pseudomonas species isolated from symptomatic oak.</title>
        <authorList>
            <person name="Bueno-Gonzalez V."/>
            <person name="Brady C."/>
        </authorList>
    </citation>
    <scope>NUCLEOTIDE SEQUENCE [LARGE SCALE GENOMIC DNA]</scope>
    <source>
        <strain evidence="1 2">P9A</strain>
    </source>
</reference>